<evidence type="ECO:0000313" key="3">
    <source>
        <dbReference type="Proteomes" id="UP000193922"/>
    </source>
</evidence>
<dbReference type="RefSeq" id="XP_040739457.1">
    <property type="nucleotide sequence ID" value="XM_040891535.1"/>
</dbReference>
<keyword evidence="1" id="KW-0472">Membrane</keyword>
<evidence type="ECO:0000256" key="1">
    <source>
        <dbReference type="SAM" id="Phobius"/>
    </source>
</evidence>
<feature type="transmembrane region" description="Helical" evidence="1">
    <location>
        <begin position="135"/>
        <end position="153"/>
    </location>
</feature>
<evidence type="ECO:0000313" key="2">
    <source>
        <dbReference type="EMBL" id="ORX65087.1"/>
    </source>
</evidence>
<keyword evidence="1" id="KW-0812">Transmembrane</keyword>
<gene>
    <name evidence="2" type="ORF">DL89DRAFT_326039</name>
</gene>
<dbReference type="OrthoDB" id="5585295at2759"/>
<protein>
    <recommendedName>
        <fullName evidence="4">G-protein coupled receptors family 3 profile domain-containing protein</fullName>
    </recommendedName>
</protein>
<accession>A0A1Y1VUY0</accession>
<feature type="transmembrane region" description="Helical" evidence="1">
    <location>
        <begin position="38"/>
        <end position="59"/>
    </location>
</feature>
<sequence>MHFQKKEYFPAVSDATRIATAQEYFEKHLDPVGQGDTIIIAICIVMFVITGILMAYCWLHAHYRPIRAKNLPLNTIMLFVAQVTSLWRVRRIPSGFSEIREFYVIFSCGFCYVMQSIVLGGIIRTYNLGFSTRTVVTLFNAYMSMGVIWISLYQPVFNHIFHREEYLRKWTRNLANNDLFLFYGISDASEDSYHEPNDFQQAIENLRVQNRTMVAFTDDLWSHPAVLLDDLEQESMRRIL</sequence>
<dbReference type="AlphaFoldDB" id="A0A1Y1VUY0"/>
<evidence type="ECO:0008006" key="4">
    <source>
        <dbReference type="Google" id="ProtNLM"/>
    </source>
</evidence>
<reference evidence="2 3" key="1">
    <citation type="submission" date="2016-07" db="EMBL/GenBank/DDBJ databases">
        <title>Pervasive Adenine N6-methylation of Active Genes in Fungi.</title>
        <authorList>
            <consortium name="DOE Joint Genome Institute"/>
            <person name="Mondo S.J."/>
            <person name="Dannebaum R.O."/>
            <person name="Kuo R.C."/>
            <person name="Labutti K."/>
            <person name="Haridas S."/>
            <person name="Kuo A."/>
            <person name="Salamov A."/>
            <person name="Ahrendt S.R."/>
            <person name="Lipzen A."/>
            <person name="Sullivan W."/>
            <person name="Andreopoulos W.B."/>
            <person name="Clum A."/>
            <person name="Lindquist E."/>
            <person name="Daum C."/>
            <person name="Ramamoorthy G.K."/>
            <person name="Gryganskyi A."/>
            <person name="Culley D."/>
            <person name="Magnuson J.K."/>
            <person name="James T.Y."/>
            <person name="O'Malley M.A."/>
            <person name="Stajich J.E."/>
            <person name="Spatafora J.W."/>
            <person name="Visel A."/>
            <person name="Grigoriev I.V."/>
        </authorList>
    </citation>
    <scope>NUCLEOTIDE SEQUENCE [LARGE SCALE GENOMIC DNA]</scope>
    <source>
        <strain evidence="2 3">ATCC 12442</strain>
    </source>
</reference>
<keyword evidence="3" id="KW-1185">Reference proteome</keyword>
<feature type="transmembrane region" description="Helical" evidence="1">
    <location>
        <begin position="102"/>
        <end position="123"/>
    </location>
</feature>
<name>A0A1Y1VUY0_9FUNG</name>
<dbReference type="Proteomes" id="UP000193922">
    <property type="component" value="Unassembled WGS sequence"/>
</dbReference>
<dbReference type="GeneID" id="63808183"/>
<proteinExistence type="predicted"/>
<comment type="caution">
    <text evidence="2">The sequence shown here is derived from an EMBL/GenBank/DDBJ whole genome shotgun (WGS) entry which is preliminary data.</text>
</comment>
<keyword evidence="1" id="KW-1133">Transmembrane helix</keyword>
<dbReference type="EMBL" id="MCFD01000047">
    <property type="protein sequence ID" value="ORX65087.1"/>
    <property type="molecule type" value="Genomic_DNA"/>
</dbReference>
<organism evidence="2 3">
    <name type="scientific">Linderina pennispora</name>
    <dbReference type="NCBI Taxonomy" id="61395"/>
    <lineage>
        <taxon>Eukaryota</taxon>
        <taxon>Fungi</taxon>
        <taxon>Fungi incertae sedis</taxon>
        <taxon>Zoopagomycota</taxon>
        <taxon>Kickxellomycotina</taxon>
        <taxon>Kickxellomycetes</taxon>
        <taxon>Kickxellales</taxon>
        <taxon>Kickxellaceae</taxon>
        <taxon>Linderina</taxon>
    </lineage>
</organism>